<dbReference type="PANTHER" id="PTHR15744:SF0">
    <property type="entry name" value="KH HOMOLOGY DOMAIN-CONTAINING PROTEIN 4"/>
    <property type="match status" value="1"/>
</dbReference>
<proteinExistence type="predicted"/>
<dbReference type="InterPro" id="IPR031121">
    <property type="entry name" value="RIK/BLOM7"/>
</dbReference>
<dbReference type="InterPro" id="IPR047889">
    <property type="entry name" value="KHDC4_KH-I_second"/>
</dbReference>
<accession>A0A023B497</accession>
<dbReference type="GO" id="GO:0005634">
    <property type="term" value="C:nucleus"/>
    <property type="evidence" value="ECO:0007669"/>
    <property type="project" value="InterPro"/>
</dbReference>
<evidence type="ECO:0000256" key="1">
    <source>
        <dbReference type="SAM" id="MobiDB-lite"/>
    </source>
</evidence>
<dbReference type="GO" id="GO:0003723">
    <property type="term" value="F:RNA binding"/>
    <property type="evidence" value="ECO:0007669"/>
    <property type="project" value="InterPro"/>
</dbReference>
<dbReference type="VEuPathDB" id="CryptoDB:GNI_103540"/>
<dbReference type="Proteomes" id="UP000019763">
    <property type="component" value="Unassembled WGS sequence"/>
</dbReference>
<dbReference type="Pfam" id="PF22675">
    <property type="entry name" value="KH-I_KHDC4-BBP"/>
    <property type="match status" value="1"/>
</dbReference>
<dbReference type="InterPro" id="IPR036612">
    <property type="entry name" value="KH_dom_type_1_sf"/>
</dbReference>
<evidence type="ECO:0000313" key="4">
    <source>
        <dbReference type="Proteomes" id="UP000019763"/>
    </source>
</evidence>
<dbReference type="CDD" id="cd22386">
    <property type="entry name" value="KH-I_KHDC4_rpt2"/>
    <property type="match status" value="1"/>
</dbReference>
<reference evidence="3" key="1">
    <citation type="submission" date="2013-12" db="EMBL/GenBank/DDBJ databases">
        <authorList>
            <person name="Omoto C.K."/>
            <person name="Sibley D."/>
            <person name="Venepally P."/>
            <person name="Hadjithomas M."/>
            <person name="Karamycheva S."/>
            <person name="Brunk B."/>
            <person name="Roos D."/>
            <person name="Caler E."/>
            <person name="Lorenzi H."/>
        </authorList>
    </citation>
    <scope>NUCLEOTIDE SEQUENCE</scope>
</reference>
<dbReference type="FunFam" id="3.30.1370.10:FF:000037">
    <property type="entry name" value="KH domain protein"/>
    <property type="match status" value="1"/>
</dbReference>
<dbReference type="eggNOG" id="KOG1960">
    <property type="taxonomic scope" value="Eukaryota"/>
</dbReference>
<dbReference type="EMBL" id="AFNH02000774">
    <property type="protein sequence ID" value="EZG56478.1"/>
    <property type="molecule type" value="Genomic_DNA"/>
</dbReference>
<dbReference type="SUPFAM" id="SSF54791">
    <property type="entry name" value="Eukaryotic type KH-domain (KH-domain type I)"/>
    <property type="match status" value="1"/>
</dbReference>
<dbReference type="RefSeq" id="XP_011131253.1">
    <property type="nucleotide sequence ID" value="XM_011132951.1"/>
</dbReference>
<gene>
    <name evidence="3" type="ORF">GNI_103540</name>
</gene>
<feature type="domain" description="KHDC4/BBP-like KH-domain type I" evidence="2">
    <location>
        <begin position="43"/>
        <end position="117"/>
    </location>
</feature>
<sequence length="151" mass="16993">MANRVVSPSRGGKQTDSAAARSRRGAEPIRKWTVRYEIQIPANNDFQITRRIIGVRGNNMKSVNQATGAKLRLRGRGSGYLEGLGKEEANEPLHLCISCTDEAGYRNARQRTELLLKTVYDEFDQWCLERGIKPPRLAIKAKELLCMHSPV</sequence>
<dbReference type="OMA" id="IPANNDF"/>
<dbReference type="PANTHER" id="PTHR15744">
    <property type="entry name" value="BLOM7"/>
    <property type="match status" value="1"/>
</dbReference>
<dbReference type="AlphaFoldDB" id="A0A023B497"/>
<dbReference type="GeneID" id="22913673"/>
<dbReference type="OrthoDB" id="5989967at2759"/>
<dbReference type="InterPro" id="IPR055256">
    <property type="entry name" value="KH_1_KHDC4/BBP-like"/>
</dbReference>
<protein>
    <submittedName>
        <fullName evidence="3">RRM domain and KH domain (SPAC30D11.14-like KH) protein</fullName>
    </submittedName>
</protein>
<dbReference type="Gene3D" id="3.30.1370.10">
    <property type="entry name" value="K Homology domain, type 1"/>
    <property type="match status" value="1"/>
</dbReference>
<feature type="region of interest" description="Disordered" evidence="1">
    <location>
        <begin position="1"/>
        <end position="24"/>
    </location>
</feature>
<evidence type="ECO:0000313" key="3">
    <source>
        <dbReference type="EMBL" id="EZG56478.1"/>
    </source>
</evidence>
<organism evidence="3 4">
    <name type="scientific">Gregarina niphandrodes</name>
    <name type="common">Septate eugregarine</name>
    <dbReference type="NCBI Taxonomy" id="110365"/>
    <lineage>
        <taxon>Eukaryota</taxon>
        <taxon>Sar</taxon>
        <taxon>Alveolata</taxon>
        <taxon>Apicomplexa</taxon>
        <taxon>Conoidasida</taxon>
        <taxon>Gregarinasina</taxon>
        <taxon>Eugregarinorida</taxon>
        <taxon>Gregarinidae</taxon>
        <taxon>Gregarina</taxon>
    </lineage>
</organism>
<name>A0A023B497_GRENI</name>
<evidence type="ECO:0000259" key="2">
    <source>
        <dbReference type="Pfam" id="PF22675"/>
    </source>
</evidence>
<comment type="caution">
    <text evidence="3">The sequence shown here is derived from an EMBL/GenBank/DDBJ whole genome shotgun (WGS) entry which is preliminary data.</text>
</comment>
<keyword evidence="4" id="KW-1185">Reference proteome</keyword>